<evidence type="ECO:0000313" key="3">
    <source>
        <dbReference type="Proteomes" id="UP000198866"/>
    </source>
</evidence>
<keyword evidence="3" id="KW-1185">Reference proteome</keyword>
<dbReference type="GO" id="GO:0032259">
    <property type="term" value="P:methylation"/>
    <property type="evidence" value="ECO:0007669"/>
    <property type="project" value="UniProtKB-KW"/>
</dbReference>
<dbReference type="InterPro" id="IPR041698">
    <property type="entry name" value="Methyltransf_25"/>
</dbReference>
<feature type="domain" description="Methyltransferase" evidence="1">
    <location>
        <begin position="52"/>
        <end position="143"/>
    </location>
</feature>
<dbReference type="OrthoDB" id="9810247at2"/>
<accession>A0A1H6QJ86</accession>
<dbReference type="InterPro" id="IPR029063">
    <property type="entry name" value="SAM-dependent_MTases_sf"/>
</dbReference>
<dbReference type="Gene3D" id="3.40.50.150">
    <property type="entry name" value="Vaccinia Virus protein VP39"/>
    <property type="match status" value="1"/>
</dbReference>
<dbReference type="Proteomes" id="UP000198866">
    <property type="component" value="Unassembled WGS sequence"/>
</dbReference>
<evidence type="ECO:0000313" key="2">
    <source>
        <dbReference type="EMBL" id="SEI41034.1"/>
    </source>
</evidence>
<dbReference type="STRING" id="667676.SAMN05192539_1001230"/>
<gene>
    <name evidence="2" type="ORF">SAMN05192539_1001230</name>
</gene>
<reference evidence="3" key="1">
    <citation type="submission" date="2016-10" db="EMBL/GenBank/DDBJ databases">
        <authorList>
            <person name="Varghese N."/>
            <person name="Submissions S."/>
        </authorList>
    </citation>
    <scope>NUCLEOTIDE SEQUENCE [LARGE SCALE GENOMIC DNA]</scope>
    <source>
        <strain evidence="3">LMG 26031</strain>
    </source>
</reference>
<dbReference type="RefSeq" id="WP_090861838.1">
    <property type="nucleotide sequence ID" value="NZ_FNYE01000001.1"/>
</dbReference>
<organism evidence="2 3">
    <name type="scientific">Paraburkholderia diazotrophica</name>
    <dbReference type="NCBI Taxonomy" id="667676"/>
    <lineage>
        <taxon>Bacteria</taxon>
        <taxon>Pseudomonadati</taxon>
        <taxon>Pseudomonadota</taxon>
        <taxon>Betaproteobacteria</taxon>
        <taxon>Burkholderiales</taxon>
        <taxon>Burkholderiaceae</taxon>
        <taxon>Paraburkholderia</taxon>
    </lineage>
</organism>
<dbReference type="PANTHER" id="PTHR42912:SF93">
    <property type="entry name" value="N6-ADENOSINE-METHYLTRANSFERASE TMT1A"/>
    <property type="match status" value="1"/>
</dbReference>
<keyword evidence="2" id="KW-0489">Methyltransferase</keyword>
<name>A0A1H6QJ86_9BURK</name>
<dbReference type="PANTHER" id="PTHR42912">
    <property type="entry name" value="METHYLTRANSFERASE"/>
    <property type="match status" value="1"/>
</dbReference>
<dbReference type="GO" id="GO:0008168">
    <property type="term" value="F:methyltransferase activity"/>
    <property type="evidence" value="ECO:0007669"/>
    <property type="project" value="UniProtKB-KW"/>
</dbReference>
<dbReference type="AlphaFoldDB" id="A0A1H6QJ86"/>
<keyword evidence="2" id="KW-0808">Transferase</keyword>
<dbReference type="SUPFAM" id="SSF53335">
    <property type="entry name" value="S-adenosyl-L-methionine-dependent methyltransferases"/>
    <property type="match status" value="1"/>
</dbReference>
<sequence>MTFGLPMDRINQQAWNSRDAWREFNTEKTWSDPGEEAAFAWVATECAGQPLLDIGIGAGRTVPLMREMSTNYVGIDYTAKLLEQSQRRFPGVDLRLMDARNMATLPSDHFALCAFSWNGIDCVDYQDRERILREMYRVTKPGGLVLFSSHNREGPGFHESPRKLLPRFSVNPARFGWRVLRAMRQLPQAVYNYRRNAKLHRDFEGYSIKTAAAHYFGIVIVYTTLREQRRQLQQIGFDIDAVFNSCDGQSIPEQAQTSDAWWFHFIARKPSKPAPVPDAQPAA</sequence>
<proteinExistence type="predicted"/>
<dbReference type="EMBL" id="FNYE01000001">
    <property type="protein sequence ID" value="SEI41034.1"/>
    <property type="molecule type" value="Genomic_DNA"/>
</dbReference>
<keyword evidence="2" id="KW-0830">Ubiquinone</keyword>
<dbReference type="InterPro" id="IPR050508">
    <property type="entry name" value="Methyltransf_Superfamily"/>
</dbReference>
<evidence type="ECO:0000259" key="1">
    <source>
        <dbReference type="Pfam" id="PF13649"/>
    </source>
</evidence>
<dbReference type="Pfam" id="PF13649">
    <property type="entry name" value="Methyltransf_25"/>
    <property type="match status" value="1"/>
</dbReference>
<dbReference type="CDD" id="cd02440">
    <property type="entry name" value="AdoMet_MTases"/>
    <property type="match status" value="1"/>
</dbReference>
<protein>
    <submittedName>
        <fullName evidence="2">Ubiquinone/menaquinone biosynthesis C-methylase UbiE</fullName>
    </submittedName>
</protein>